<comment type="caution">
    <text evidence="2">The sequence shown here is derived from an EMBL/GenBank/DDBJ whole genome shotgun (WGS) entry which is preliminary data.</text>
</comment>
<dbReference type="EMBL" id="JACJLL010000331">
    <property type="protein sequence ID" value="MBM6821053.1"/>
    <property type="molecule type" value="Genomic_DNA"/>
</dbReference>
<keyword evidence="1" id="KW-0812">Transmembrane</keyword>
<reference evidence="2 3" key="1">
    <citation type="journal article" date="2021" name="Sci. Rep.">
        <title>The distribution of antibiotic resistance genes in chicken gut microbiota commensals.</title>
        <authorList>
            <person name="Juricova H."/>
            <person name="Matiasovicova J."/>
            <person name="Kubasova T."/>
            <person name="Cejkova D."/>
            <person name="Rychlik I."/>
        </authorList>
    </citation>
    <scope>NUCLEOTIDE SEQUENCE [LARGE SCALE GENOMIC DNA]</scope>
    <source>
        <strain evidence="2 3">An435</strain>
    </source>
</reference>
<feature type="transmembrane region" description="Helical" evidence="1">
    <location>
        <begin position="7"/>
        <end position="25"/>
    </location>
</feature>
<accession>A0ABS2FKD2</accession>
<proteinExistence type="predicted"/>
<dbReference type="RefSeq" id="WP_204572852.1">
    <property type="nucleotide sequence ID" value="NZ_JACJLL010000331.1"/>
</dbReference>
<keyword evidence="3" id="KW-1185">Reference proteome</keyword>
<keyword evidence="1" id="KW-1133">Transmembrane helix</keyword>
<protein>
    <submittedName>
        <fullName evidence="2">Uncharacterized protein</fullName>
    </submittedName>
</protein>
<feature type="non-terminal residue" evidence="2">
    <location>
        <position position="74"/>
    </location>
</feature>
<name>A0ABS2FKD2_9CLOT</name>
<evidence type="ECO:0000313" key="2">
    <source>
        <dbReference type="EMBL" id="MBM6821053.1"/>
    </source>
</evidence>
<dbReference type="Proteomes" id="UP000767334">
    <property type="component" value="Unassembled WGS sequence"/>
</dbReference>
<evidence type="ECO:0000313" key="3">
    <source>
        <dbReference type="Proteomes" id="UP000767334"/>
    </source>
</evidence>
<keyword evidence="1" id="KW-0472">Membrane</keyword>
<organism evidence="2 3">
    <name type="scientific">Clostridium saudiense</name>
    <dbReference type="NCBI Taxonomy" id="1414720"/>
    <lineage>
        <taxon>Bacteria</taxon>
        <taxon>Bacillati</taxon>
        <taxon>Bacillota</taxon>
        <taxon>Clostridia</taxon>
        <taxon>Eubacteriales</taxon>
        <taxon>Clostridiaceae</taxon>
        <taxon>Clostridium</taxon>
    </lineage>
</organism>
<gene>
    <name evidence="2" type="ORF">H6A19_17345</name>
</gene>
<sequence length="74" mass="8624">MKKKQGVVMLEVLILLNILIVLIVYNAKTIIANSNKYGLYEIKEDIFYLNDSEYDLLKEVEDLIKNNEELATFI</sequence>
<evidence type="ECO:0000256" key="1">
    <source>
        <dbReference type="SAM" id="Phobius"/>
    </source>
</evidence>